<keyword evidence="2 7" id="KW-0812">Transmembrane</keyword>
<gene>
    <name evidence="9" type="ORF">CAY53_10930</name>
</gene>
<feature type="transmembrane region" description="Helical" evidence="7">
    <location>
        <begin position="7"/>
        <end position="29"/>
    </location>
</feature>
<dbReference type="SUPFAM" id="SSF51735">
    <property type="entry name" value="NAD(P)-binding Rossmann-fold domains"/>
    <property type="match status" value="1"/>
</dbReference>
<dbReference type="GO" id="GO:0016020">
    <property type="term" value="C:membrane"/>
    <property type="evidence" value="ECO:0007669"/>
    <property type="project" value="UniProtKB-SubCell"/>
</dbReference>
<dbReference type="Proteomes" id="UP000239867">
    <property type="component" value="Chromosome"/>
</dbReference>
<evidence type="ECO:0000313" key="9">
    <source>
        <dbReference type="EMBL" id="AVD71922.1"/>
    </source>
</evidence>
<evidence type="ECO:0000259" key="8">
    <source>
        <dbReference type="Pfam" id="PF01370"/>
    </source>
</evidence>
<feature type="transmembrane region" description="Helical" evidence="7">
    <location>
        <begin position="90"/>
        <end position="109"/>
    </location>
</feature>
<dbReference type="KEGG" id="deo:CAY53_10930"/>
<dbReference type="CDD" id="cd05253">
    <property type="entry name" value="UDP_GE_SDE_e"/>
    <property type="match status" value="1"/>
</dbReference>
<dbReference type="AlphaFoldDB" id="A0A2L1GQH2"/>
<evidence type="ECO:0000256" key="5">
    <source>
        <dbReference type="ARBA" id="ARBA00023136"/>
    </source>
</evidence>
<evidence type="ECO:0000256" key="4">
    <source>
        <dbReference type="ARBA" id="ARBA00023027"/>
    </source>
</evidence>
<dbReference type="InterPro" id="IPR001509">
    <property type="entry name" value="Epimerase_deHydtase"/>
</dbReference>
<evidence type="ECO:0000256" key="3">
    <source>
        <dbReference type="ARBA" id="ARBA00022989"/>
    </source>
</evidence>
<dbReference type="OrthoDB" id="9802815at2"/>
<dbReference type="Gene3D" id="3.40.50.720">
    <property type="entry name" value="NAD(P)-binding Rossmann-like Domain"/>
    <property type="match status" value="1"/>
</dbReference>
<sequence length="543" mass="60473">MLLPFTLVASLCFAGGAVFGYFIAFPPVFRFLIGYANEWLVAMPAVEEYFSLALRLFLAFGLIFDLPVLMVFLGKVGLVNRALLARNRKYAVLIAFVAAAILTPTPDAINQCLMALPIMLLYEVSIWAVAIFARKPFRGFGGSTAEKGQEVPATGTLGETAAVEPHTVQDRRTMNQDSSGAKQAEMIQEQQQSGQDGEQQRMQKILVTGAAGFIGHALSKRLLAAGRTVVGLDNLNDYYSVQLKRDRLSELLPHRAFTFVQEDMAKREAMTRLFADGRFDVVVNLAAQAGVRHSLINPAAYVDTNLVGFGNILEGCRNTGVRHLVFASSSSVYGANTKMPFSEHDNVDHPVSLYAASKKANELMAHTYSHLFGLPATGLRFFTVYGPWGRPDMALFLFTRAILEGRPINVFNNGDMERDFTYIDDIVEGVIRVMDRLPAPNPEWSGQTPDPATSYCPWRVYNIGNNRKERLLRYIEVLEDCLGRKAEKNFLPMQPGDVPATWADAGELVRDTGFQPDTPIETGVQRFVDWYLDYYQCRKFIKA</sequence>
<dbReference type="InterPro" id="IPR036291">
    <property type="entry name" value="NAD(P)-bd_dom_sf"/>
</dbReference>
<dbReference type="EMBL" id="CP021255">
    <property type="protein sequence ID" value="AVD71922.1"/>
    <property type="molecule type" value="Genomic_DNA"/>
</dbReference>
<feature type="compositionally biased region" description="Low complexity" evidence="6">
    <location>
        <begin position="183"/>
        <end position="200"/>
    </location>
</feature>
<dbReference type="PANTHER" id="PTHR43574">
    <property type="entry name" value="EPIMERASE-RELATED"/>
    <property type="match status" value="1"/>
</dbReference>
<name>A0A2L1GQH2_9BACT</name>
<feature type="region of interest" description="Disordered" evidence="6">
    <location>
        <begin position="144"/>
        <end position="200"/>
    </location>
</feature>
<protein>
    <recommendedName>
        <fullName evidence="8">NAD-dependent epimerase/dehydratase domain-containing protein</fullName>
    </recommendedName>
</protein>
<feature type="transmembrane region" description="Helical" evidence="7">
    <location>
        <begin position="49"/>
        <end position="78"/>
    </location>
</feature>
<evidence type="ECO:0000256" key="1">
    <source>
        <dbReference type="ARBA" id="ARBA00004141"/>
    </source>
</evidence>
<dbReference type="PRINTS" id="PR01713">
    <property type="entry name" value="NUCEPIMERASE"/>
</dbReference>
<comment type="subcellular location">
    <subcellularLocation>
        <location evidence="1">Membrane</location>
        <topology evidence="1">Multi-pass membrane protein</topology>
    </subcellularLocation>
</comment>
<accession>A0A2L1GQH2</accession>
<organism evidence="9 10">
    <name type="scientific">Desulfobulbus oralis</name>
    <dbReference type="NCBI Taxonomy" id="1986146"/>
    <lineage>
        <taxon>Bacteria</taxon>
        <taxon>Pseudomonadati</taxon>
        <taxon>Thermodesulfobacteriota</taxon>
        <taxon>Desulfobulbia</taxon>
        <taxon>Desulfobulbales</taxon>
        <taxon>Desulfobulbaceae</taxon>
        <taxon>Desulfobulbus</taxon>
    </lineage>
</organism>
<proteinExistence type="predicted"/>
<keyword evidence="3 7" id="KW-1133">Transmembrane helix</keyword>
<feature type="domain" description="NAD-dependent epimerase/dehydratase" evidence="8">
    <location>
        <begin position="205"/>
        <end position="436"/>
    </location>
</feature>
<evidence type="ECO:0000256" key="2">
    <source>
        <dbReference type="ARBA" id="ARBA00022692"/>
    </source>
</evidence>
<dbReference type="InterPro" id="IPR002033">
    <property type="entry name" value="TatC"/>
</dbReference>
<dbReference type="Pfam" id="PF00902">
    <property type="entry name" value="TatC"/>
    <property type="match status" value="1"/>
</dbReference>
<reference evidence="9 10" key="1">
    <citation type="journal article" date="2018" name="MBio">
        <title>Insights into the evolution of host association through the isolation and characterization of a novel human periodontal pathobiont, Desulfobulbus oralis.</title>
        <authorList>
            <person name="Cross K.L."/>
            <person name="Chirania P."/>
            <person name="Xiong W."/>
            <person name="Beall C.J."/>
            <person name="Elkins J.G."/>
            <person name="Giannone R.J."/>
            <person name="Griffen A.L."/>
            <person name="Guss A.M."/>
            <person name="Hettich R.L."/>
            <person name="Joshi S.S."/>
            <person name="Mokrzan E.M."/>
            <person name="Martin R.K."/>
            <person name="Zhulin I.B."/>
            <person name="Leys E.J."/>
            <person name="Podar M."/>
        </authorList>
    </citation>
    <scope>NUCLEOTIDE SEQUENCE [LARGE SCALE GENOMIC DNA]</scope>
    <source>
        <strain evidence="9 10">ORNL</strain>
    </source>
</reference>
<evidence type="ECO:0000256" key="7">
    <source>
        <dbReference type="SAM" id="Phobius"/>
    </source>
</evidence>
<evidence type="ECO:0000313" key="10">
    <source>
        <dbReference type="Proteomes" id="UP000239867"/>
    </source>
</evidence>
<keyword evidence="4" id="KW-0520">NAD</keyword>
<keyword evidence="10" id="KW-1185">Reference proteome</keyword>
<keyword evidence="5 7" id="KW-0472">Membrane</keyword>
<evidence type="ECO:0000256" key="6">
    <source>
        <dbReference type="SAM" id="MobiDB-lite"/>
    </source>
</evidence>
<dbReference type="Pfam" id="PF01370">
    <property type="entry name" value="Epimerase"/>
    <property type="match status" value="1"/>
</dbReference>